<name>A0A1J1LWM1_9CYAN</name>
<keyword evidence="2" id="KW-1185">Reference proteome</keyword>
<dbReference type="RefSeq" id="WP_139295204.1">
    <property type="nucleotide sequence ID" value="NZ_LN889821.1"/>
</dbReference>
<dbReference type="EMBL" id="CZDF01000191">
    <property type="protein sequence ID" value="CUR36193.1"/>
    <property type="molecule type" value="Genomic_DNA"/>
</dbReference>
<dbReference type="AlphaFoldDB" id="A0A1J1LWM1"/>
<dbReference type="Proteomes" id="UP000184315">
    <property type="component" value="Unassembled WGS sequence"/>
</dbReference>
<protein>
    <recommendedName>
        <fullName evidence="3">HTH cro/C1-type domain-containing protein</fullName>
    </recommendedName>
</protein>
<gene>
    <name evidence="1" type="ORF">PL9214830005</name>
</gene>
<reference evidence="2" key="1">
    <citation type="submission" date="2015-10" db="EMBL/GenBank/DDBJ databases">
        <authorList>
            <person name="Regsiter A."/>
            <person name="william w."/>
        </authorList>
    </citation>
    <scope>NUCLEOTIDE SEQUENCE [LARGE SCALE GENOMIC DNA]</scope>
</reference>
<evidence type="ECO:0008006" key="3">
    <source>
        <dbReference type="Google" id="ProtNLM"/>
    </source>
</evidence>
<organism evidence="1 2">
    <name type="scientific">Planktothrix tepida PCC 9214</name>
    <dbReference type="NCBI Taxonomy" id="671072"/>
    <lineage>
        <taxon>Bacteria</taxon>
        <taxon>Bacillati</taxon>
        <taxon>Cyanobacteriota</taxon>
        <taxon>Cyanophyceae</taxon>
        <taxon>Oscillatoriophycideae</taxon>
        <taxon>Oscillatoriales</taxon>
        <taxon>Microcoleaceae</taxon>
        <taxon>Planktothrix</taxon>
    </lineage>
</organism>
<accession>A0A1J1LWM1</accession>
<proteinExistence type="predicted"/>
<evidence type="ECO:0000313" key="1">
    <source>
        <dbReference type="EMBL" id="CUR36193.1"/>
    </source>
</evidence>
<evidence type="ECO:0000313" key="2">
    <source>
        <dbReference type="Proteomes" id="UP000184315"/>
    </source>
</evidence>
<sequence length="84" mass="9451">MITSNAARQAVSSPLDVLSQFQQKHHLSVSKTAFLLGISENQYRKYFINSKNKRNPSQAVLNLCISLDLILSNGLKLPDFPDFE</sequence>
<dbReference type="STRING" id="671072.PL9214830005"/>